<dbReference type="PROSITE" id="PS51831">
    <property type="entry name" value="HD"/>
    <property type="match status" value="1"/>
</dbReference>
<feature type="domain" description="HD" evidence="3">
    <location>
        <begin position="33"/>
        <end position="191"/>
    </location>
</feature>
<proteinExistence type="inferred from homology"/>
<dbReference type="InterPro" id="IPR006674">
    <property type="entry name" value="HD_domain"/>
</dbReference>
<dbReference type="Pfam" id="PF01966">
    <property type="entry name" value="HD"/>
    <property type="match status" value="1"/>
</dbReference>
<evidence type="ECO:0000313" key="5">
    <source>
        <dbReference type="Proteomes" id="UP001174909"/>
    </source>
</evidence>
<evidence type="ECO:0000256" key="2">
    <source>
        <dbReference type="SAM" id="MobiDB-lite"/>
    </source>
</evidence>
<comment type="caution">
    <text evidence="4">The sequence shown here is derived from an EMBL/GenBank/DDBJ whole genome shotgun (WGS) entry which is preliminary data.</text>
</comment>
<reference evidence="4" key="1">
    <citation type="submission" date="2023-03" db="EMBL/GenBank/DDBJ databases">
        <authorList>
            <person name="Steffen K."/>
            <person name="Cardenas P."/>
        </authorList>
    </citation>
    <scope>NUCLEOTIDE SEQUENCE</scope>
</reference>
<feature type="region of interest" description="Disordered" evidence="2">
    <location>
        <begin position="460"/>
        <end position="492"/>
    </location>
</feature>
<dbReference type="EMBL" id="CASHTH010000377">
    <property type="protein sequence ID" value="CAI7999432.1"/>
    <property type="molecule type" value="Genomic_DNA"/>
</dbReference>
<evidence type="ECO:0000313" key="4">
    <source>
        <dbReference type="EMBL" id="CAI7999432.1"/>
    </source>
</evidence>
<comment type="similarity">
    <text evidence="1">Belongs to the SAMHD1 family.</text>
</comment>
<dbReference type="PANTHER" id="PTHR11373">
    <property type="entry name" value="DEOXYNUCLEOSIDE TRIPHOSPHATE TRIPHOSPHOHYDROLASE"/>
    <property type="match status" value="1"/>
</dbReference>
<sequence>MVKFIDTPQFQRLRYIKQLGGCYYVFPGASHNRFEHSIGVGYLAGELAETLQRKQRELDITDADVLCVKLAGLCHDLGHGPFSHLFDGKFIPKVFPESKWKHEDASVRMLRHLIKENDLMKVMEKDYRLDENDVIFIEELIVGPAKNADETPTTPTRHDWEYKGRPESKSFLYEIIANKGTGIDVDKWDYFARDCHHLGIPNSFDLRRYMTFVRVIEVDGRLQICTRDKEVTNIYEMFHTRSMLHRRAYQHKTSNIIEEMITEALVAANDHLLIPGKDGEKVKMSEAIKDPVAFTRLTDQVLQQIQLSDDPNLQQAKDILAKVEKRRLYKHVGQTQAQKPLTKADGARICSEMIDSLSPDDPELDGLPPLSKDDIIVLIATFDYGKKAENPIDQVRFYTKETPHKAKRVRKDQVSQMLPPTFREQQIRVFCRKDDKPSLDAAWKYFTKWCSKQKCVTPTGSGALDDTPNSAGDTTLTTSPYIAPVNPETSRTPVNSRVVRNLF</sequence>
<dbReference type="GO" id="GO:0008832">
    <property type="term" value="F:dGTPase activity"/>
    <property type="evidence" value="ECO:0007669"/>
    <property type="project" value="TreeGrafter"/>
</dbReference>
<organism evidence="4 5">
    <name type="scientific">Geodia barretti</name>
    <name type="common">Barrett's horny sponge</name>
    <dbReference type="NCBI Taxonomy" id="519541"/>
    <lineage>
        <taxon>Eukaryota</taxon>
        <taxon>Metazoa</taxon>
        <taxon>Porifera</taxon>
        <taxon>Demospongiae</taxon>
        <taxon>Heteroscleromorpha</taxon>
        <taxon>Tetractinellida</taxon>
        <taxon>Astrophorina</taxon>
        <taxon>Geodiidae</taxon>
        <taxon>Geodia</taxon>
    </lineage>
</organism>
<dbReference type="GO" id="GO:0005634">
    <property type="term" value="C:nucleus"/>
    <property type="evidence" value="ECO:0007669"/>
    <property type="project" value="TreeGrafter"/>
</dbReference>
<dbReference type="SUPFAM" id="SSF109604">
    <property type="entry name" value="HD-domain/PDEase-like"/>
    <property type="match status" value="1"/>
</dbReference>
<feature type="compositionally biased region" description="Polar residues" evidence="2">
    <location>
        <begin position="467"/>
        <end position="480"/>
    </location>
</feature>
<evidence type="ECO:0000259" key="3">
    <source>
        <dbReference type="PROSITE" id="PS51831"/>
    </source>
</evidence>
<dbReference type="CDD" id="cd00077">
    <property type="entry name" value="HDc"/>
    <property type="match status" value="1"/>
</dbReference>
<accession>A0AA35W3E2</accession>
<dbReference type="Gene3D" id="1.10.3210.10">
    <property type="entry name" value="Hypothetical protein af1432"/>
    <property type="match status" value="1"/>
</dbReference>
<dbReference type="AlphaFoldDB" id="A0AA35W3E2"/>
<gene>
    <name evidence="4" type="ORF">GBAR_LOCUS2709</name>
</gene>
<dbReference type="PANTHER" id="PTHR11373:SF4">
    <property type="entry name" value="DEOXYNUCLEOSIDE TRIPHOSPHATE TRIPHOSPHOHYDROLASE SAMHD1"/>
    <property type="match status" value="1"/>
</dbReference>
<dbReference type="Proteomes" id="UP001174909">
    <property type="component" value="Unassembled WGS sequence"/>
</dbReference>
<evidence type="ECO:0000256" key="1">
    <source>
        <dbReference type="ARBA" id="ARBA00005776"/>
    </source>
</evidence>
<dbReference type="InterPro" id="IPR003607">
    <property type="entry name" value="HD/PDEase_dom"/>
</dbReference>
<dbReference type="SMART" id="SM00471">
    <property type="entry name" value="HDc"/>
    <property type="match status" value="1"/>
</dbReference>
<protein>
    <submittedName>
        <fullName evidence="4">Deoxynucleoside triphosphate triphosphohydrolase SAMHD1</fullName>
    </submittedName>
</protein>
<dbReference type="GO" id="GO:0006203">
    <property type="term" value="P:dGTP catabolic process"/>
    <property type="evidence" value="ECO:0007669"/>
    <property type="project" value="TreeGrafter"/>
</dbReference>
<dbReference type="InterPro" id="IPR050135">
    <property type="entry name" value="dGTPase-like"/>
</dbReference>
<name>A0AA35W3E2_GEOBA</name>
<dbReference type="Gene3D" id="3.30.70.2760">
    <property type="match status" value="1"/>
</dbReference>
<keyword evidence="5" id="KW-1185">Reference proteome</keyword>